<proteinExistence type="predicted"/>
<protein>
    <submittedName>
        <fullName evidence="1">Uncharacterized protein</fullName>
    </submittedName>
</protein>
<sequence>MHDKLGIQRNTDRQMITVKTERDGQINIIPDAFGDGGTLVEFKNLKYITDTKQFRGYAATKKPVKLVINPDTKYSSTIEQTIRESKGTIYTFDQNTKALKILKDFS</sequence>
<accession>N9L5P2</accession>
<dbReference type="Proteomes" id="UP000013261">
    <property type="component" value="Unassembled WGS sequence"/>
</dbReference>
<gene>
    <name evidence="1" type="ORF">F904_01529</name>
</gene>
<dbReference type="HOGENOM" id="CLU_2217317_0_0_6"/>
<dbReference type="PATRIC" id="fig|1217703.3.peg.1468"/>
<evidence type="ECO:0000313" key="1">
    <source>
        <dbReference type="EMBL" id="ENW91592.1"/>
    </source>
</evidence>
<comment type="caution">
    <text evidence="1">The sequence shown here is derived from an EMBL/GenBank/DDBJ whole genome shotgun (WGS) entry which is preliminary data.</text>
</comment>
<dbReference type="eggNOG" id="COG3210">
    <property type="taxonomic scope" value="Bacteria"/>
</dbReference>
<reference evidence="1 2" key="1">
    <citation type="submission" date="2013-02" db="EMBL/GenBank/DDBJ databases">
        <title>The Genome Sequence of Acinetobacter sp. ANC 4105.</title>
        <authorList>
            <consortium name="The Broad Institute Genome Sequencing Platform"/>
            <consortium name="The Broad Institute Genome Sequencing Center for Infectious Disease"/>
            <person name="Cerqueira G."/>
            <person name="Feldgarden M."/>
            <person name="Courvalin P."/>
            <person name="Perichon B."/>
            <person name="Grillot-Courvalin C."/>
            <person name="Clermont D."/>
            <person name="Rocha E."/>
            <person name="Yoon E.-J."/>
            <person name="Nemec A."/>
            <person name="Walker B."/>
            <person name="Young S.K."/>
            <person name="Zeng Q."/>
            <person name="Gargeya S."/>
            <person name="Fitzgerald M."/>
            <person name="Haas B."/>
            <person name="Abouelleil A."/>
            <person name="Alvarado L."/>
            <person name="Arachchi H.M."/>
            <person name="Berlin A.M."/>
            <person name="Chapman S.B."/>
            <person name="Dewar J."/>
            <person name="Goldberg J."/>
            <person name="Griggs A."/>
            <person name="Gujja S."/>
            <person name="Hansen M."/>
            <person name="Howarth C."/>
            <person name="Imamovic A."/>
            <person name="Larimer J."/>
            <person name="McCowan C."/>
            <person name="Murphy C."/>
            <person name="Neiman D."/>
            <person name="Pearson M."/>
            <person name="Priest M."/>
            <person name="Roberts A."/>
            <person name="Saif S."/>
            <person name="Shea T."/>
            <person name="Sisk P."/>
            <person name="Sykes S."/>
            <person name="Wortman J."/>
            <person name="Nusbaum C."/>
            <person name="Birren B."/>
        </authorList>
    </citation>
    <scope>NUCLEOTIDE SEQUENCE [LARGE SCALE GENOMIC DNA]</scope>
    <source>
        <strain evidence="1 2">ANC 4105</strain>
    </source>
</reference>
<evidence type="ECO:0000313" key="2">
    <source>
        <dbReference type="Proteomes" id="UP000013261"/>
    </source>
</evidence>
<keyword evidence="2" id="KW-1185">Reference proteome</keyword>
<name>N9L5P2_9GAMM</name>
<dbReference type="EMBL" id="APRL01000013">
    <property type="protein sequence ID" value="ENW91592.1"/>
    <property type="molecule type" value="Genomic_DNA"/>
</dbReference>
<organism evidence="1 2">
    <name type="scientific">Acinetobacter dispersus</name>
    <dbReference type="NCBI Taxonomy" id="70348"/>
    <lineage>
        <taxon>Bacteria</taxon>
        <taxon>Pseudomonadati</taxon>
        <taxon>Pseudomonadota</taxon>
        <taxon>Gammaproteobacteria</taxon>
        <taxon>Moraxellales</taxon>
        <taxon>Moraxellaceae</taxon>
        <taxon>Acinetobacter</taxon>
    </lineage>
</organism>
<dbReference type="AlphaFoldDB" id="N9L5P2"/>